<evidence type="ECO:0000313" key="6">
    <source>
        <dbReference type="Proteomes" id="UP000078227"/>
    </source>
</evidence>
<dbReference type="PANTHER" id="PTHR43976">
    <property type="entry name" value="SHORT CHAIN DEHYDROGENASE"/>
    <property type="match status" value="1"/>
</dbReference>
<reference evidence="5 7" key="1">
    <citation type="submission" date="2016-10" db="EMBL/GenBank/DDBJ databases">
        <authorList>
            <person name="Varghese N."/>
            <person name="Submissions S."/>
        </authorList>
    </citation>
    <scope>NUCLEOTIDE SEQUENCE [LARGE SCALE GENOMIC DNA]</scope>
    <source>
        <strain evidence="5 7">CGMCC 1.7012</strain>
    </source>
</reference>
<evidence type="ECO:0000256" key="1">
    <source>
        <dbReference type="ARBA" id="ARBA00006484"/>
    </source>
</evidence>
<keyword evidence="6" id="KW-1185">Reference proteome</keyword>
<dbReference type="InterPro" id="IPR036291">
    <property type="entry name" value="NAD(P)-bd_dom_sf"/>
</dbReference>
<evidence type="ECO:0000313" key="5">
    <source>
        <dbReference type="EMBL" id="SFC10729.1"/>
    </source>
</evidence>
<organism evidence="5 7">
    <name type="scientific">Kosakonia oryzae</name>
    <dbReference type="NCBI Taxonomy" id="497725"/>
    <lineage>
        <taxon>Bacteria</taxon>
        <taxon>Pseudomonadati</taxon>
        <taxon>Pseudomonadota</taxon>
        <taxon>Gammaproteobacteria</taxon>
        <taxon>Enterobacterales</taxon>
        <taxon>Enterobacteriaceae</taxon>
        <taxon>Kosakonia</taxon>
    </lineage>
</organism>
<dbReference type="GO" id="GO:0016491">
    <property type="term" value="F:oxidoreductase activity"/>
    <property type="evidence" value="ECO:0007669"/>
    <property type="project" value="UniProtKB-KW"/>
</dbReference>
<keyword evidence="2" id="KW-0560">Oxidoreductase</keyword>
<evidence type="ECO:0000313" key="4">
    <source>
        <dbReference type="EMBL" id="ANI83071.1"/>
    </source>
</evidence>
<dbReference type="Gene3D" id="3.40.50.720">
    <property type="entry name" value="NAD(P)-binding Rossmann-like Domain"/>
    <property type="match status" value="1"/>
</dbReference>
<reference evidence="4 6" key="2">
    <citation type="submission" date="2021-03" db="EMBL/GenBank/DDBJ databases">
        <authorList>
            <person name="Li Y."/>
            <person name="Li S."/>
            <person name="Chen M."/>
            <person name="Peng G."/>
            <person name="Tan Z."/>
            <person name="An Q."/>
        </authorList>
    </citation>
    <scope>NUCLEOTIDE SEQUENCE [LARGE SCALE GENOMIC DNA]</scope>
    <source>
        <strain evidence="4 6">Ola 51</strain>
    </source>
</reference>
<dbReference type="PRINTS" id="PR00081">
    <property type="entry name" value="GDHRDH"/>
</dbReference>
<evidence type="ECO:0000256" key="2">
    <source>
        <dbReference type="ARBA" id="ARBA00023002"/>
    </source>
</evidence>
<gene>
    <name evidence="4" type="ORF">AWR26_13220</name>
    <name evidence="5" type="ORF">SAMN05216286_1618</name>
</gene>
<dbReference type="InterPro" id="IPR002347">
    <property type="entry name" value="SDR_fam"/>
</dbReference>
<name>A0AA94H288_9ENTR</name>
<sequence>MLTWLITGASSGLGLSMTQKLLARGDRVAACVRRADALSDLQAQYGGQLHLCRFDMTDTAALRVEIDRAFSTLGRIDRVVSNAGYGLFGAAEEVSDAQIERQIATNLTGSIQLVRAVLPWLRAQGGGRIVQVSSEGGQVAYPNFSLYHASKWGIEGFLESLAQEVKPFAIDVVIAEPGPTQTGFGGGLDHARPLEIYDATPAGDVRRGIANGDFAITGDADRTVEAIIAVADRQNPPLRVPLGSIAYDHLVATLGARLREIEGQRELAYSADRI</sequence>
<dbReference type="PANTHER" id="PTHR43976:SF16">
    <property type="entry name" value="SHORT-CHAIN DEHYDROGENASE_REDUCTASE FAMILY PROTEIN"/>
    <property type="match status" value="1"/>
</dbReference>
<evidence type="ECO:0000256" key="3">
    <source>
        <dbReference type="RuleBase" id="RU000363"/>
    </source>
</evidence>
<protein>
    <submittedName>
        <fullName evidence="4">SDR family oxidoreductase</fullName>
    </submittedName>
    <submittedName>
        <fullName evidence="5">Short-chain dehydrogenase</fullName>
    </submittedName>
</protein>
<dbReference type="InterPro" id="IPR051911">
    <property type="entry name" value="SDR_oxidoreductase"/>
</dbReference>
<proteinExistence type="inferred from homology"/>
<dbReference type="SUPFAM" id="SSF51735">
    <property type="entry name" value="NAD(P)-binding Rossmann-fold domains"/>
    <property type="match status" value="1"/>
</dbReference>
<evidence type="ECO:0000313" key="7">
    <source>
        <dbReference type="Proteomes" id="UP000182314"/>
    </source>
</evidence>
<dbReference type="Pfam" id="PF00106">
    <property type="entry name" value="adh_short"/>
    <property type="match status" value="1"/>
</dbReference>
<dbReference type="EMBL" id="CP014007">
    <property type="protein sequence ID" value="ANI83071.1"/>
    <property type="molecule type" value="Genomic_DNA"/>
</dbReference>
<dbReference type="CDD" id="cd05374">
    <property type="entry name" value="17beta-HSD-like_SDR_c"/>
    <property type="match status" value="1"/>
</dbReference>
<dbReference type="Proteomes" id="UP000078227">
    <property type="component" value="Chromosome"/>
</dbReference>
<dbReference type="PRINTS" id="PR00080">
    <property type="entry name" value="SDRFAMILY"/>
</dbReference>
<accession>A0AA94H288</accession>
<dbReference type="NCBIfam" id="NF005065">
    <property type="entry name" value="PRK06482.1"/>
    <property type="match status" value="1"/>
</dbReference>
<dbReference type="EMBL" id="FOKO01000002">
    <property type="protein sequence ID" value="SFC10729.1"/>
    <property type="molecule type" value="Genomic_DNA"/>
</dbReference>
<dbReference type="RefSeq" id="WP_064566520.1">
    <property type="nucleotide sequence ID" value="NZ_CP014007.2"/>
</dbReference>
<dbReference type="KEGG" id="kor:AWR26_13220"/>
<comment type="similarity">
    <text evidence="1 3">Belongs to the short-chain dehydrogenases/reductases (SDR) family.</text>
</comment>
<dbReference type="Proteomes" id="UP000182314">
    <property type="component" value="Unassembled WGS sequence"/>
</dbReference>
<dbReference type="AlphaFoldDB" id="A0AA94H288"/>